<protein>
    <recommendedName>
        <fullName evidence="8">Zinc resistance-associated protein</fullName>
    </recommendedName>
</protein>
<comment type="subcellular location">
    <subcellularLocation>
        <location evidence="1">Periplasm</location>
    </subcellularLocation>
</comment>
<keyword evidence="7" id="KW-1185">Reference proteome</keyword>
<dbReference type="Pfam" id="PF07813">
    <property type="entry name" value="LTXXQ"/>
    <property type="match status" value="1"/>
</dbReference>
<dbReference type="InterPro" id="IPR012899">
    <property type="entry name" value="LTXXQ"/>
</dbReference>
<dbReference type="EMBL" id="JMQN01000059">
    <property type="protein sequence ID" value="KEA61775.1"/>
    <property type="molecule type" value="Genomic_DNA"/>
</dbReference>
<feature type="chain" id="PRO_5001757359" description="Zinc resistance-associated protein" evidence="5">
    <location>
        <begin position="29"/>
        <end position="201"/>
    </location>
</feature>
<evidence type="ECO:0000313" key="7">
    <source>
        <dbReference type="Proteomes" id="UP000028252"/>
    </source>
</evidence>
<evidence type="ECO:0008006" key="8">
    <source>
        <dbReference type="Google" id="ProtNLM"/>
    </source>
</evidence>
<dbReference type="GO" id="GO:0042597">
    <property type="term" value="C:periplasmic space"/>
    <property type="evidence" value="ECO:0007669"/>
    <property type="project" value="UniProtKB-SubCell"/>
</dbReference>
<name>A0A081FTC0_9GAMM</name>
<comment type="similarity">
    <text evidence="2">Belongs to the CpxP/Spy family.</text>
</comment>
<dbReference type="eggNOG" id="COG3678">
    <property type="taxonomic scope" value="Bacteria"/>
</dbReference>
<evidence type="ECO:0000256" key="3">
    <source>
        <dbReference type="ARBA" id="ARBA00022729"/>
    </source>
</evidence>
<dbReference type="STRING" id="1232683.ADIMK_3922"/>
<organism evidence="6 7">
    <name type="scientific">Marinobacterium lacunae</name>
    <dbReference type="NCBI Taxonomy" id="1232683"/>
    <lineage>
        <taxon>Bacteria</taxon>
        <taxon>Pseudomonadati</taxon>
        <taxon>Pseudomonadota</taxon>
        <taxon>Gammaproteobacteria</taxon>
        <taxon>Oceanospirillales</taxon>
        <taxon>Oceanospirillaceae</taxon>
        <taxon>Marinobacterium</taxon>
    </lineage>
</organism>
<evidence type="ECO:0000256" key="2">
    <source>
        <dbReference type="ARBA" id="ARBA00008441"/>
    </source>
</evidence>
<dbReference type="OrthoDB" id="9113476at2"/>
<sequence length="201" mass="22043">MNAKQLRPAGLALTLALALFGAAQNVSAHGNGMMSGPMSGNGGSENGEWMPRSYGMGMGQGMGYGMGMGMGQGMGYGMGYGSMMGPGMMGSGMMHGYGGLSQALELTDEQQQQILQIHQELHKNNWGLMGKMYEETVKLRQMFFADKRVPKEIGDQQQRVFDLQRQMTEAWVEAQNRIDALLTPEQQEKMHRYGGPGMMSW</sequence>
<proteinExistence type="inferred from homology"/>
<dbReference type="PANTHER" id="PTHR38102">
    <property type="entry name" value="PERIPLASMIC CHAPERONE SPY"/>
    <property type="match status" value="1"/>
</dbReference>
<keyword evidence="3 5" id="KW-0732">Signal</keyword>
<evidence type="ECO:0000256" key="5">
    <source>
        <dbReference type="SAM" id="SignalP"/>
    </source>
</evidence>
<dbReference type="PANTHER" id="PTHR38102:SF1">
    <property type="entry name" value="PERIPLASMIC CHAPERONE SPY"/>
    <property type="match status" value="1"/>
</dbReference>
<reference evidence="6 7" key="1">
    <citation type="submission" date="2014-04" db="EMBL/GenBank/DDBJ databases">
        <title>Marinobacterium kochiensis sp. nov., isolated from sediment sample collected from Kochi backwaters in Kerala, India.</title>
        <authorList>
            <person name="Singh A."/>
            <person name="Pinnaka A.K."/>
        </authorList>
    </citation>
    <scope>NUCLEOTIDE SEQUENCE [LARGE SCALE GENOMIC DNA]</scope>
    <source>
        <strain evidence="6 7">AK27</strain>
    </source>
</reference>
<dbReference type="Proteomes" id="UP000028252">
    <property type="component" value="Unassembled WGS sequence"/>
</dbReference>
<evidence type="ECO:0000313" key="6">
    <source>
        <dbReference type="EMBL" id="KEA61775.1"/>
    </source>
</evidence>
<accession>A0A081FTC0</accession>
<dbReference type="InterPro" id="IPR052211">
    <property type="entry name" value="Cpx_auxiliary_protein"/>
</dbReference>
<comment type="caution">
    <text evidence="6">The sequence shown here is derived from an EMBL/GenBank/DDBJ whole genome shotgun (WGS) entry which is preliminary data.</text>
</comment>
<dbReference type="AlphaFoldDB" id="A0A081FTC0"/>
<evidence type="ECO:0000256" key="4">
    <source>
        <dbReference type="ARBA" id="ARBA00022764"/>
    </source>
</evidence>
<feature type="signal peptide" evidence="5">
    <location>
        <begin position="1"/>
        <end position="28"/>
    </location>
</feature>
<evidence type="ECO:0000256" key="1">
    <source>
        <dbReference type="ARBA" id="ARBA00004418"/>
    </source>
</evidence>
<keyword evidence="4" id="KW-0574">Periplasm</keyword>
<gene>
    <name evidence="6" type="ORF">ADIMK_3922</name>
</gene>
<dbReference type="Gene3D" id="1.20.120.1490">
    <property type="match status" value="1"/>
</dbReference>
<dbReference type="RefSeq" id="WP_051693156.1">
    <property type="nucleotide sequence ID" value="NZ_JMQN01000059.1"/>
</dbReference>
<dbReference type="PATRIC" id="fig|1232683.4.peg.3859"/>